<evidence type="ECO:0000259" key="2">
    <source>
        <dbReference type="Pfam" id="PF12969"/>
    </source>
</evidence>
<feature type="domain" description="DUF3857" evidence="2">
    <location>
        <begin position="70"/>
        <end position="193"/>
    </location>
</feature>
<dbReference type="RefSeq" id="WP_277898258.1">
    <property type="nucleotide sequence ID" value="NZ_JAPMUA010000001.1"/>
</dbReference>
<dbReference type="Gene3D" id="2.60.120.1130">
    <property type="match status" value="1"/>
</dbReference>
<gene>
    <name evidence="3" type="ORF">OSR52_01360</name>
</gene>
<proteinExistence type="predicted"/>
<evidence type="ECO:0000313" key="4">
    <source>
        <dbReference type="Proteomes" id="UP001153642"/>
    </source>
</evidence>
<reference evidence="3" key="1">
    <citation type="submission" date="2022-11" db="EMBL/GenBank/DDBJ databases">
        <title>High-quality draft genome sequence of Galbibacter sp. strain CMA-7.</title>
        <authorList>
            <person name="Wei L."/>
            <person name="Dong C."/>
            <person name="Shao Z."/>
        </authorList>
    </citation>
    <scope>NUCLEOTIDE SEQUENCE</scope>
    <source>
        <strain evidence="3">CMA-7</strain>
    </source>
</reference>
<dbReference type="InterPro" id="IPR024618">
    <property type="entry name" value="DUF3857"/>
</dbReference>
<feature type="domain" description="Transglutaminase-like" evidence="1">
    <location>
        <begin position="321"/>
        <end position="425"/>
    </location>
</feature>
<dbReference type="Pfam" id="PF12969">
    <property type="entry name" value="DUF3857"/>
    <property type="match status" value="1"/>
</dbReference>
<accession>A0ABT6FMT9</accession>
<dbReference type="Gene3D" id="3.10.620.30">
    <property type="match status" value="1"/>
</dbReference>
<evidence type="ECO:0000259" key="1">
    <source>
        <dbReference type="Pfam" id="PF01841"/>
    </source>
</evidence>
<name>A0ABT6FMT9_9FLAO</name>
<dbReference type="Gene3D" id="2.60.40.3140">
    <property type="match status" value="1"/>
</dbReference>
<dbReference type="InterPro" id="IPR002931">
    <property type="entry name" value="Transglutaminase-like"/>
</dbReference>
<dbReference type="Pfam" id="PF01841">
    <property type="entry name" value="Transglut_core"/>
    <property type="match status" value="1"/>
</dbReference>
<sequence length="668" mass="77199">MFKTFTLLLILFFGAESMYCQDYDFGKVSISELEEKMHPTDSSAVASVLFEKKRSYFQYVQDKGFLLITEVQKRIKIYNEKGFAYGTEKVYLYKGDSDDENLSSLKGYTYNLVAGKIDETKLNKSAVFNNDESRYWKSETFTFPNLKEGSIIEYKYNITSPFLSNIHEVQVQREIPVDQVEASFEFPEYFYFKPLIKGYYPLNIATSAKSGSINFVNKNRSNNNGHVVKTTYSSQKLDYKININSINLSNIPALKDEPFVNNIDNYRASIDYELSYIKFPNAPIEYYATTWEDVTKKIYSYSDFGNELRKTGYFEKDIDPLMANASTNEEKAGLIFNYVKNKMAWNQNYGYTCHDGVKEAYKKNSGNIAEINLMLASMLNYAGVEAYPVLVSTRSHGVPLFPTQEGFNYVVTAAKLGDGYVLMDATSKYSIPGMLPTRALNWYGRIIRKDGNSMQIDLMPRSTSREVVNMLVDIDVQGGAKGKVRGQYFDYNALSYRINYDQKDENDIIKDRYNEIVIDEYEIKNKKDLQKPIIEQFSFYDESAYDLIADKIYLSPLFFFAMKENPFKLEKREFPIDFSYPREESYMININVPEGYKVESLPDPMKMVIPDGIGEFSYMVVQNQQILQLKVDLKISSAVISPLYYDAIKQYFSKIIEKEKEKIVISQL</sequence>
<evidence type="ECO:0000313" key="3">
    <source>
        <dbReference type="EMBL" id="MDG3584497.1"/>
    </source>
</evidence>
<dbReference type="Proteomes" id="UP001153642">
    <property type="component" value="Unassembled WGS sequence"/>
</dbReference>
<protein>
    <submittedName>
        <fullName evidence="3">DUF3857 domain-containing protein</fullName>
    </submittedName>
</protein>
<keyword evidence="4" id="KW-1185">Reference proteome</keyword>
<dbReference type="EMBL" id="JAPMUA010000001">
    <property type="protein sequence ID" value="MDG3584497.1"/>
    <property type="molecule type" value="Genomic_DNA"/>
</dbReference>
<organism evidence="3 4">
    <name type="scientific">Galbibacter pacificus</name>
    <dbReference type="NCBI Taxonomy" id="2996052"/>
    <lineage>
        <taxon>Bacteria</taxon>
        <taxon>Pseudomonadati</taxon>
        <taxon>Bacteroidota</taxon>
        <taxon>Flavobacteriia</taxon>
        <taxon>Flavobacteriales</taxon>
        <taxon>Flavobacteriaceae</taxon>
        <taxon>Galbibacter</taxon>
    </lineage>
</organism>
<comment type="caution">
    <text evidence="3">The sequence shown here is derived from an EMBL/GenBank/DDBJ whole genome shotgun (WGS) entry which is preliminary data.</text>
</comment>